<evidence type="ECO:0000313" key="5">
    <source>
        <dbReference type="EMBL" id="OMJ83496.1"/>
    </source>
</evidence>
<dbReference type="PROSITE" id="PS50102">
    <property type="entry name" value="RRM"/>
    <property type="match status" value="1"/>
</dbReference>
<name>A0A060BJF3_9CILI</name>
<evidence type="ECO:0000256" key="1">
    <source>
        <dbReference type="PROSITE-ProRule" id="PRU00176"/>
    </source>
</evidence>
<keyword evidence="1 2" id="KW-0694">RNA-binding</keyword>
<gene>
    <name evidence="4" type="primary">RdRP01</name>
    <name evidence="5" type="ORF">SteCoe_15527</name>
</gene>
<keyword evidence="2" id="KW-0808">Transferase</keyword>
<proteinExistence type="inferred from homology"/>
<organism evidence="4">
    <name type="scientific">Stentor coeruleus</name>
    <dbReference type="NCBI Taxonomy" id="5963"/>
    <lineage>
        <taxon>Eukaryota</taxon>
        <taxon>Sar</taxon>
        <taxon>Alveolata</taxon>
        <taxon>Ciliophora</taxon>
        <taxon>Postciliodesmatophora</taxon>
        <taxon>Heterotrichea</taxon>
        <taxon>Heterotrichida</taxon>
        <taxon>Stentoridae</taxon>
        <taxon>Stentor</taxon>
    </lineage>
</organism>
<sequence length="1006" mass="116236">MKIGEYYLSGYPPNWDSLNVRDLMVHYGSILRIRANSKGFSFIAFDLGHSVDNLTQRILSGNQKLSIRPPDRNENYKFECIPPHGTIRNLQIGFIRWIDDIPYFAENDKFGPPALCIVKEQNMEFHLWKSAKKYKLGYKLKNIANISCIEKETMYEVFIQFNQPPEVYRCDPNRKFFQIWTIGVNEPGWKRVPSIFDDLTGFISFEIKKMSVIFEVLKVHDNGLIDLLRSIQNFVDFPERIYLPPPLQFSDIDNSNLDFQVKFTIYSLISLTIISVYDLNEEFIKTIEKLDQVKVVDAMQQMISSHGSLALRTISNFEGEFHNYYKNSSSFISEILPEYESINRVLVTPTTAYFRIGEPELSNRITRQYAQYKNDFLRITFTDENLNKILPYPDELLQRVEEILKEFRVAGKVYKVLAYSASQLKQHSVWMFNNNAPITHEEIISWLGDFSSIKVPGKYVARVGLSFSSSKRILELNPEEIEVIEDIEYNGFNFSDGAGIISPEICEDINRIAGVKSCAFQFRMGGAKGVMVVDDRLTGRKFCLRNSLIKYNSEHRVFELLNPSEFRFGFLNRQLIMLLNTLGTPDEIFITLHHEMLQNINEDCKAFFCCMRAMNLSNLAMRCLDKLMNFNTEPLACEIKSLLLKRSLNQLRKKQKIFLRKSACIIGVIDEKRVLNYGECFVKVPEGVIEGDVVVAKNPCLHPGDIRILKAVNKPELHYLENVVVFPSKGPRPHTNECSGSDLDGDLYFITWENRLIPPSIREPMIYDSTPPMQVPGPYGLSTFIDFFRTFVTNDKLGQIDNLHMAIADSSQDYANDERCIHLSELHSIAVDFAKTGNIVNVPKDYTSIPFPDFMENPNAQSYVSNKILGRLYREVLEMPEIPIPELNSQNLIEGYEKELEKARTLVGDYKKDLDMLMKRFGVSNEIELIIAQPLELTNYFQKKKREDEIRELLNLMSNKLIEKHRKIFATFATKELASACYFISHKEIIARAYPWVIAYEILEVL</sequence>
<comment type="similarity">
    <text evidence="2">Belongs to the RdRP family.</text>
</comment>
<reference evidence="4" key="1">
    <citation type="journal article" date="2014" name="PLoS Biol.">
        <title>The kinase regulator mob1 acts as a patterning protein for stentor morphogenesis.</title>
        <authorList>
            <person name="Slabodnick M.M."/>
            <person name="Ruby J.G."/>
            <person name="Dunn J.G."/>
            <person name="Feldman J.L."/>
            <person name="DeRisi J.L."/>
            <person name="Marshall W.F."/>
        </authorList>
    </citation>
    <scope>NUCLEOTIDE SEQUENCE</scope>
</reference>
<dbReference type="OrthoDB" id="313418at2759"/>
<keyword evidence="6" id="KW-1185">Reference proteome</keyword>
<keyword evidence="2 4" id="KW-0696">RNA-directed RNA polymerase</keyword>
<dbReference type="GO" id="GO:0030422">
    <property type="term" value="P:siRNA processing"/>
    <property type="evidence" value="ECO:0007669"/>
    <property type="project" value="TreeGrafter"/>
</dbReference>
<dbReference type="InterPro" id="IPR000504">
    <property type="entry name" value="RRM_dom"/>
</dbReference>
<evidence type="ECO:0000256" key="2">
    <source>
        <dbReference type="RuleBase" id="RU363098"/>
    </source>
</evidence>
<dbReference type="EC" id="2.7.7.48" evidence="2"/>
<dbReference type="InterPro" id="IPR007855">
    <property type="entry name" value="RDRP"/>
</dbReference>
<protein>
    <recommendedName>
        <fullName evidence="2">RNA-dependent RNA polymerase</fullName>
        <ecNumber evidence="2">2.7.7.48</ecNumber>
    </recommendedName>
</protein>
<dbReference type="PANTHER" id="PTHR23079">
    <property type="entry name" value="RNA-DEPENDENT RNA POLYMERASE"/>
    <property type="match status" value="1"/>
</dbReference>
<dbReference type="PANTHER" id="PTHR23079:SF55">
    <property type="entry name" value="RNA-DIRECTED RNA POLYMERASE"/>
    <property type="match status" value="1"/>
</dbReference>
<dbReference type="Pfam" id="PF05183">
    <property type="entry name" value="RdRP"/>
    <property type="match status" value="1"/>
</dbReference>
<evidence type="ECO:0000313" key="4">
    <source>
        <dbReference type="EMBL" id="AIA82428.1"/>
    </source>
</evidence>
<keyword evidence="2" id="KW-0548">Nucleotidyltransferase</keyword>
<evidence type="ECO:0000259" key="3">
    <source>
        <dbReference type="PROSITE" id="PS50102"/>
    </source>
</evidence>
<dbReference type="GO" id="GO:0031380">
    <property type="term" value="C:nuclear RNA-directed RNA polymerase complex"/>
    <property type="evidence" value="ECO:0007669"/>
    <property type="project" value="TreeGrafter"/>
</dbReference>
<dbReference type="EMBL" id="KJ649682">
    <property type="protein sequence ID" value="AIA82428.1"/>
    <property type="molecule type" value="Genomic_DNA"/>
</dbReference>
<feature type="domain" description="RRM" evidence="3">
    <location>
        <begin position="4"/>
        <end position="72"/>
    </location>
</feature>
<dbReference type="EMBL" id="MPUH01000301">
    <property type="protein sequence ID" value="OMJ83496.1"/>
    <property type="molecule type" value="Genomic_DNA"/>
</dbReference>
<accession>A0A060BJF3</accession>
<reference evidence="5 6" key="2">
    <citation type="submission" date="2016-11" db="EMBL/GenBank/DDBJ databases">
        <title>The macronuclear genome of Stentor coeruleus: a giant cell with tiny introns.</title>
        <authorList>
            <person name="Slabodnick M."/>
            <person name="Ruby J.G."/>
            <person name="Reiff S.B."/>
            <person name="Swart E.C."/>
            <person name="Gosai S."/>
            <person name="Prabakaran S."/>
            <person name="Witkowska E."/>
            <person name="Larue G.E."/>
            <person name="Fisher S."/>
            <person name="Freeman R.M."/>
            <person name="Gunawardena J."/>
            <person name="Chu W."/>
            <person name="Stover N.A."/>
            <person name="Gregory B.D."/>
            <person name="Nowacki M."/>
            <person name="Derisi J."/>
            <person name="Roy S.W."/>
            <person name="Marshall W.F."/>
            <person name="Sood P."/>
        </authorList>
    </citation>
    <scope>NUCLEOTIDE SEQUENCE [LARGE SCALE GENOMIC DNA]</scope>
    <source>
        <strain evidence="5">WM001</strain>
    </source>
</reference>
<dbReference type="AlphaFoldDB" id="A0A060BJF3"/>
<dbReference type="GO" id="GO:0003968">
    <property type="term" value="F:RNA-directed RNA polymerase activity"/>
    <property type="evidence" value="ECO:0007669"/>
    <property type="project" value="UniProtKB-KW"/>
</dbReference>
<dbReference type="InterPro" id="IPR057596">
    <property type="entry name" value="RDRP_core"/>
</dbReference>
<dbReference type="Proteomes" id="UP000187209">
    <property type="component" value="Unassembled WGS sequence"/>
</dbReference>
<evidence type="ECO:0000313" key="6">
    <source>
        <dbReference type="Proteomes" id="UP000187209"/>
    </source>
</evidence>
<dbReference type="GO" id="GO:0003723">
    <property type="term" value="F:RNA binding"/>
    <property type="evidence" value="ECO:0007669"/>
    <property type="project" value="UniProtKB-UniRule"/>
</dbReference>
<comment type="catalytic activity">
    <reaction evidence="2">
        <text>RNA(n) + a ribonucleoside 5'-triphosphate = RNA(n+1) + diphosphate</text>
        <dbReference type="Rhea" id="RHEA:21248"/>
        <dbReference type="Rhea" id="RHEA-COMP:14527"/>
        <dbReference type="Rhea" id="RHEA-COMP:17342"/>
        <dbReference type="ChEBI" id="CHEBI:33019"/>
        <dbReference type="ChEBI" id="CHEBI:61557"/>
        <dbReference type="ChEBI" id="CHEBI:140395"/>
        <dbReference type="EC" id="2.7.7.48"/>
    </reaction>
</comment>